<evidence type="ECO:0000259" key="2">
    <source>
        <dbReference type="SMART" id="SM00822"/>
    </source>
</evidence>
<dbReference type="GO" id="GO:0006629">
    <property type="term" value="P:lipid metabolic process"/>
    <property type="evidence" value="ECO:0007669"/>
    <property type="project" value="UniProtKB-ARBA"/>
</dbReference>
<dbReference type="AlphaFoldDB" id="A0A1Q3FLU0"/>
<dbReference type="Pfam" id="PF13561">
    <property type="entry name" value="adh_short_C2"/>
    <property type="match status" value="1"/>
</dbReference>
<dbReference type="PANTHER" id="PTHR43975">
    <property type="entry name" value="ZGC:101858"/>
    <property type="match status" value="1"/>
</dbReference>
<dbReference type="PROSITE" id="PS00061">
    <property type="entry name" value="ADH_SHORT"/>
    <property type="match status" value="1"/>
</dbReference>
<dbReference type="FunFam" id="3.40.50.720:FF:000084">
    <property type="entry name" value="Short-chain dehydrogenase reductase"/>
    <property type="match status" value="1"/>
</dbReference>
<dbReference type="NCBIfam" id="NF005559">
    <property type="entry name" value="PRK07231.1"/>
    <property type="match status" value="1"/>
</dbReference>
<dbReference type="GO" id="GO:0016491">
    <property type="term" value="F:oxidoreductase activity"/>
    <property type="evidence" value="ECO:0007669"/>
    <property type="project" value="UniProtKB-KW"/>
</dbReference>
<proteinExistence type="predicted"/>
<dbReference type="InterPro" id="IPR002347">
    <property type="entry name" value="SDR_fam"/>
</dbReference>
<dbReference type="InterPro" id="IPR057326">
    <property type="entry name" value="KR_dom"/>
</dbReference>
<protein>
    <recommendedName>
        <fullName evidence="2">Ketoreductase domain-containing protein</fullName>
    </recommendedName>
</protein>
<name>A0A1Q3FLU0_CULTA</name>
<dbReference type="InterPro" id="IPR036291">
    <property type="entry name" value="NAD(P)-bd_dom_sf"/>
</dbReference>
<dbReference type="Gene3D" id="3.40.50.720">
    <property type="entry name" value="NAD(P)-binding Rossmann-like Domain"/>
    <property type="match status" value="1"/>
</dbReference>
<dbReference type="PANTHER" id="PTHR43975:SF2">
    <property type="entry name" value="EG:BACR7A4.14 PROTEIN-RELATED"/>
    <property type="match status" value="1"/>
</dbReference>
<evidence type="ECO:0000313" key="3">
    <source>
        <dbReference type="EMBL" id="JAV28541.1"/>
    </source>
</evidence>
<keyword evidence="1" id="KW-0560">Oxidoreductase</keyword>
<feature type="domain" description="Ketoreductase" evidence="2">
    <location>
        <begin position="6"/>
        <end position="185"/>
    </location>
</feature>
<dbReference type="SMART" id="SM00822">
    <property type="entry name" value="PKS_KR"/>
    <property type="match status" value="1"/>
</dbReference>
<accession>A0A1Q3FLU0</accession>
<dbReference type="InterPro" id="IPR020904">
    <property type="entry name" value="Sc_DH/Rdtase_CS"/>
</dbReference>
<sequence>MDFNGKVVIITGASSGIGAGTAKYLAKLGASLVLTGRNEESLQKTGQECEAFGKVKPLLVVADVCKEEDNARVIGETVKKFGKLDVLVNNAGKGVGGSIESTSMSQYDDIMNTNLRGVFHLTQLAVPYLIESKGNIVNVSSVAGTRSFPNVLAYCISKAALDQFTRCVALELAPKGVRVNSVNPAVIVTEFHKRLGMDDSSYQAYLKRSEETHALGRVGTTAEVAAAIAFLAADTASFITGTNLCVDGGKNVMCPR</sequence>
<reference evidence="3" key="1">
    <citation type="submission" date="2017-01" db="EMBL/GenBank/DDBJ databases">
        <title>A deep insight into the sialotranscriptome of adult male and female Cluex tarsalis mosquitoes.</title>
        <authorList>
            <person name="Ribeiro J.M."/>
            <person name="Moreira F."/>
            <person name="Bernard K.A."/>
            <person name="Calvo E."/>
        </authorList>
    </citation>
    <scope>NUCLEOTIDE SEQUENCE</scope>
    <source>
        <strain evidence="3">Kern County</strain>
        <tissue evidence="3">Salivary glands</tissue>
    </source>
</reference>
<organism evidence="3">
    <name type="scientific">Culex tarsalis</name>
    <name type="common">Encephalitis mosquito</name>
    <dbReference type="NCBI Taxonomy" id="7177"/>
    <lineage>
        <taxon>Eukaryota</taxon>
        <taxon>Metazoa</taxon>
        <taxon>Ecdysozoa</taxon>
        <taxon>Arthropoda</taxon>
        <taxon>Hexapoda</taxon>
        <taxon>Insecta</taxon>
        <taxon>Pterygota</taxon>
        <taxon>Neoptera</taxon>
        <taxon>Endopterygota</taxon>
        <taxon>Diptera</taxon>
        <taxon>Nematocera</taxon>
        <taxon>Culicoidea</taxon>
        <taxon>Culicidae</taxon>
        <taxon>Culicinae</taxon>
        <taxon>Culicini</taxon>
        <taxon>Culex</taxon>
        <taxon>Culex</taxon>
    </lineage>
</organism>
<dbReference type="SUPFAM" id="SSF51735">
    <property type="entry name" value="NAD(P)-binding Rossmann-fold domains"/>
    <property type="match status" value="1"/>
</dbReference>
<evidence type="ECO:0000256" key="1">
    <source>
        <dbReference type="ARBA" id="ARBA00023002"/>
    </source>
</evidence>
<dbReference type="EMBL" id="GFDL01006504">
    <property type="protein sequence ID" value="JAV28541.1"/>
    <property type="molecule type" value="Transcribed_RNA"/>
</dbReference>
<dbReference type="PRINTS" id="PR00081">
    <property type="entry name" value="GDHRDH"/>
</dbReference>
<dbReference type="PRINTS" id="PR00080">
    <property type="entry name" value="SDRFAMILY"/>
</dbReference>